<reference evidence="1" key="1">
    <citation type="submission" date="2021-04" db="EMBL/GenBank/DDBJ databases">
        <title>Genome seq and assembly of Streptomyces sp. RG38.</title>
        <authorList>
            <person name="Chhetri G."/>
        </authorList>
    </citation>
    <scope>NUCLEOTIDE SEQUENCE</scope>
    <source>
        <strain evidence="1">RG38</strain>
    </source>
</reference>
<proteinExistence type="predicted"/>
<protein>
    <submittedName>
        <fullName evidence="1">Uncharacterized protein</fullName>
    </submittedName>
</protein>
<dbReference type="AlphaFoldDB" id="A0A940XGB0"/>
<name>A0A940XGB0_9ACTN</name>
<gene>
    <name evidence="1" type="ORF">J5Y05_15065</name>
</gene>
<keyword evidence="2" id="KW-1185">Reference proteome</keyword>
<sequence>MDVADLSLRRIKVLELRLRIERVSFDAYKLVSKPDRPPTASSEADAQLAFVLGLVGQDRYGEVLGVIRLSRHIYKKSSDILHGRSGLLNASSVVLEEWELVVSRLEGFLDQYLEGPEVDGESAIAIPVPAGEASGQIASR</sequence>
<dbReference type="Proteomes" id="UP000677875">
    <property type="component" value="Unassembled WGS sequence"/>
</dbReference>
<evidence type="ECO:0000313" key="2">
    <source>
        <dbReference type="Proteomes" id="UP000677875"/>
    </source>
</evidence>
<dbReference type="EMBL" id="JAGPNL010000003">
    <property type="protein sequence ID" value="MBQ0827821.1"/>
    <property type="molecule type" value="Genomic_DNA"/>
</dbReference>
<evidence type="ECO:0000313" key="1">
    <source>
        <dbReference type="EMBL" id="MBQ0827821.1"/>
    </source>
</evidence>
<organism evidence="1 2">
    <name type="scientific">Streptomyces tagetis</name>
    <dbReference type="NCBI Taxonomy" id="2820809"/>
    <lineage>
        <taxon>Bacteria</taxon>
        <taxon>Bacillati</taxon>
        <taxon>Actinomycetota</taxon>
        <taxon>Actinomycetes</taxon>
        <taxon>Kitasatosporales</taxon>
        <taxon>Streptomycetaceae</taxon>
        <taxon>Streptomyces</taxon>
    </lineage>
</organism>
<accession>A0A940XGB0</accession>
<comment type="caution">
    <text evidence="1">The sequence shown here is derived from an EMBL/GenBank/DDBJ whole genome shotgun (WGS) entry which is preliminary data.</text>
</comment>
<dbReference type="RefSeq" id="WP_210872515.1">
    <property type="nucleotide sequence ID" value="NZ_JAGPNL010000003.1"/>
</dbReference>